<evidence type="ECO:0008006" key="7">
    <source>
        <dbReference type="Google" id="ProtNLM"/>
    </source>
</evidence>
<dbReference type="InterPro" id="IPR026265">
    <property type="entry name" value="LptC"/>
</dbReference>
<sequence length="188" mass="21435">MFRFNGLIFLILACIIAIAGTWLNRLWQEQQQFTEKLDRSQIDYYLSDFSLISTDTNGQAQFILSGDHFIHRREKKESEIYNPAIIIHSEGESLSIHAEEARHFANEDMELMGSVSISKPESENLAGYELRTSNLKYSPSMDRLSTEQALSLNSTDNAEISGIGLIHDLKNEVIQIQDKVHAEYLPNN</sequence>
<evidence type="ECO:0000256" key="3">
    <source>
        <dbReference type="ARBA" id="ARBA00022692"/>
    </source>
</evidence>
<evidence type="ECO:0000256" key="4">
    <source>
        <dbReference type="ARBA" id="ARBA00022989"/>
    </source>
</evidence>
<gene>
    <name evidence="6" type="ORF">HELGO_WM15145</name>
</gene>
<accession>A0A6S6TG63</accession>
<keyword evidence="4" id="KW-1133">Transmembrane helix</keyword>
<dbReference type="PANTHER" id="PTHR37481:SF1">
    <property type="entry name" value="LIPOPOLYSACCHARIDE EXPORT SYSTEM PROTEIN LPTC"/>
    <property type="match status" value="1"/>
</dbReference>
<dbReference type="Gene3D" id="2.60.450.10">
    <property type="entry name" value="Lipopolysaccharide (LPS) transport protein A like domain"/>
    <property type="match status" value="1"/>
</dbReference>
<proteinExistence type="predicted"/>
<dbReference type="AlphaFoldDB" id="A0A6S6TG63"/>
<evidence type="ECO:0000313" key="6">
    <source>
        <dbReference type="EMBL" id="CAA6813888.1"/>
    </source>
</evidence>
<name>A0A6S6TG63_9GAMM</name>
<keyword evidence="5" id="KW-0472">Membrane</keyword>
<evidence type="ECO:0000256" key="2">
    <source>
        <dbReference type="ARBA" id="ARBA00022519"/>
    </source>
</evidence>
<dbReference type="Pfam" id="PF06835">
    <property type="entry name" value="LptC"/>
    <property type="match status" value="1"/>
</dbReference>
<evidence type="ECO:0000256" key="1">
    <source>
        <dbReference type="ARBA" id="ARBA00022475"/>
    </source>
</evidence>
<organism evidence="6">
    <name type="scientific">uncultured Thiotrichaceae bacterium</name>
    <dbReference type="NCBI Taxonomy" id="298394"/>
    <lineage>
        <taxon>Bacteria</taxon>
        <taxon>Pseudomonadati</taxon>
        <taxon>Pseudomonadota</taxon>
        <taxon>Gammaproteobacteria</taxon>
        <taxon>Thiotrichales</taxon>
        <taxon>Thiotrichaceae</taxon>
        <taxon>environmental samples</taxon>
    </lineage>
</organism>
<dbReference type="GO" id="GO:0030288">
    <property type="term" value="C:outer membrane-bounded periplasmic space"/>
    <property type="evidence" value="ECO:0007669"/>
    <property type="project" value="TreeGrafter"/>
</dbReference>
<dbReference type="PANTHER" id="PTHR37481">
    <property type="entry name" value="LIPOPOLYSACCHARIDE EXPORT SYSTEM PROTEIN LPTC"/>
    <property type="match status" value="1"/>
</dbReference>
<protein>
    <recommendedName>
        <fullName evidence="7">LPS export ABC transporter periplasmic protein LptC</fullName>
    </recommendedName>
</protein>
<reference evidence="6" key="1">
    <citation type="submission" date="2020-01" db="EMBL/GenBank/DDBJ databases">
        <authorList>
            <person name="Meier V. D."/>
            <person name="Meier V D."/>
        </authorList>
    </citation>
    <scope>NUCLEOTIDE SEQUENCE</scope>
    <source>
        <strain evidence="6">HLG_WM_MAG_07</strain>
    </source>
</reference>
<keyword evidence="1" id="KW-1003">Cell membrane</keyword>
<dbReference type="EMBL" id="CACVAY010000063">
    <property type="protein sequence ID" value="CAA6813888.1"/>
    <property type="molecule type" value="Genomic_DNA"/>
</dbReference>
<dbReference type="GO" id="GO:0005886">
    <property type="term" value="C:plasma membrane"/>
    <property type="evidence" value="ECO:0007669"/>
    <property type="project" value="InterPro"/>
</dbReference>
<dbReference type="GO" id="GO:0017089">
    <property type="term" value="F:glycolipid transfer activity"/>
    <property type="evidence" value="ECO:0007669"/>
    <property type="project" value="TreeGrafter"/>
</dbReference>
<dbReference type="GO" id="GO:0015221">
    <property type="term" value="F:lipopolysaccharide transmembrane transporter activity"/>
    <property type="evidence" value="ECO:0007669"/>
    <property type="project" value="InterPro"/>
</dbReference>
<evidence type="ECO:0000256" key="5">
    <source>
        <dbReference type="ARBA" id="ARBA00023136"/>
    </source>
</evidence>
<dbReference type="InterPro" id="IPR010664">
    <property type="entry name" value="LipoPS_assembly_LptC-rel"/>
</dbReference>
<keyword evidence="2" id="KW-0997">Cell inner membrane</keyword>
<dbReference type="InterPro" id="IPR052363">
    <property type="entry name" value="LPS_export_LptC"/>
</dbReference>
<keyword evidence="3" id="KW-0812">Transmembrane</keyword>
<dbReference type="NCBIfam" id="TIGR04409">
    <property type="entry name" value="LptC_YrbK"/>
    <property type="match status" value="1"/>
</dbReference>